<dbReference type="Pfam" id="PF00642">
    <property type="entry name" value="zf-CCCH"/>
    <property type="match status" value="1"/>
</dbReference>
<keyword evidence="8" id="KW-1185">Reference proteome</keyword>
<feature type="zinc finger region" description="C3H1-type" evidence="5">
    <location>
        <begin position="284"/>
        <end position="312"/>
    </location>
</feature>
<reference evidence="7 8" key="1">
    <citation type="submission" date="2019-12" db="EMBL/GenBank/DDBJ databases">
        <authorList>
            <person name="Alioto T."/>
            <person name="Alioto T."/>
            <person name="Gomez Garrido J."/>
        </authorList>
    </citation>
    <scope>NUCLEOTIDE SEQUENCE [LARGE SCALE GENOMIC DNA]</scope>
</reference>
<dbReference type="GO" id="GO:0003729">
    <property type="term" value="F:mRNA binding"/>
    <property type="evidence" value="ECO:0007669"/>
    <property type="project" value="InterPro"/>
</dbReference>
<sequence>MQREIYSDCNFVGSLYPSSFPSSQSPFLDYVTGDSNFPSSNINSQPNDDDTLLSSCSHQIQLQHQDMIDQHHTVFSHLQKTAKQVQSLRQDNVNLKMANIDLNHRLKLLVNSTSSFGLSGLVPGSSSGWDTVVDGLGKMSLGGEDGPGEKEEGENEVTAAFSQGHSKSPKIVVDLGRVGGSGEERISLPKSISVRSSGYLKTARAVGMSSGGRAKAQDRTKTQRVYVSGGKKVEEALELEVYNQGMHKTELCNKWQQTGTCPYGDHCQFAHGIKELRPVLRHPRYKTEVCRMVLNGDHCPYGHRCHFRHSLTDQEKLMRSMNTRLLKPR</sequence>
<name>A0A8S0QHJ7_OLEEU</name>
<dbReference type="InterPro" id="IPR000571">
    <property type="entry name" value="Znf_CCCH"/>
</dbReference>
<dbReference type="OrthoDB" id="410307at2759"/>
<keyword evidence="1 5" id="KW-0479">Metal-binding</keyword>
<dbReference type="EMBL" id="CACTIH010001832">
    <property type="protein sequence ID" value="CAA2964928.1"/>
    <property type="molecule type" value="Genomic_DNA"/>
</dbReference>
<dbReference type="Gene3D" id="4.10.1000.10">
    <property type="entry name" value="Zinc finger, CCCH-type"/>
    <property type="match status" value="2"/>
</dbReference>
<evidence type="ECO:0000256" key="4">
    <source>
        <dbReference type="ARBA" id="ARBA00022833"/>
    </source>
</evidence>
<dbReference type="GO" id="GO:0008270">
    <property type="term" value="F:zinc ion binding"/>
    <property type="evidence" value="ECO:0007669"/>
    <property type="project" value="UniProtKB-KW"/>
</dbReference>
<feature type="zinc finger region" description="C3H1-type" evidence="5">
    <location>
        <begin position="246"/>
        <end position="274"/>
    </location>
</feature>
<protein>
    <submittedName>
        <fullName evidence="7">Zinc finger CCCH domain-containing 15-like</fullName>
    </submittedName>
</protein>
<feature type="domain" description="C3H1-type" evidence="6">
    <location>
        <begin position="284"/>
        <end position="312"/>
    </location>
</feature>
<accession>A0A8S0QHJ7</accession>
<keyword evidence="4 5" id="KW-0862">Zinc</keyword>
<dbReference type="SMART" id="SM00356">
    <property type="entry name" value="ZnF_C3H1"/>
    <property type="match status" value="2"/>
</dbReference>
<comment type="caution">
    <text evidence="7">The sequence shown here is derived from an EMBL/GenBank/DDBJ whole genome shotgun (WGS) entry which is preliminary data.</text>
</comment>
<evidence type="ECO:0000259" key="6">
    <source>
        <dbReference type="PROSITE" id="PS50103"/>
    </source>
</evidence>
<evidence type="ECO:0000313" key="7">
    <source>
        <dbReference type="EMBL" id="CAA2964928.1"/>
    </source>
</evidence>
<dbReference type="InterPro" id="IPR036855">
    <property type="entry name" value="Znf_CCCH_sf"/>
</dbReference>
<dbReference type="PANTHER" id="PTHR12547">
    <property type="entry name" value="CCCH ZINC FINGER/TIS11-RELATED"/>
    <property type="match status" value="1"/>
</dbReference>
<feature type="domain" description="C3H1-type" evidence="6">
    <location>
        <begin position="246"/>
        <end position="274"/>
    </location>
</feature>
<keyword evidence="3 5" id="KW-0863">Zinc-finger</keyword>
<dbReference type="InterPro" id="IPR045877">
    <property type="entry name" value="ZFP36-like"/>
</dbReference>
<dbReference type="Gramene" id="OE9A089773T1">
    <property type="protein sequence ID" value="OE9A089773C1"/>
    <property type="gene ID" value="OE9A089773"/>
</dbReference>
<dbReference type="Gramene" id="OE9A089773T3">
    <property type="protein sequence ID" value="OE9A089773C3"/>
    <property type="gene ID" value="OE9A089773"/>
</dbReference>
<keyword evidence="2" id="KW-0677">Repeat</keyword>
<evidence type="ECO:0000256" key="1">
    <source>
        <dbReference type="ARBA" id="ARBA00022723"/>
    </source>
</evidence>
<evidence type="ECO:0000313" key="8">
    <source>
        <dbReference type="Proteomes" id="UP000594638"/>
    </source>
</evidence>
<dbReference type="PANTHER" id="PTHR12547:SF175">
    <property type="entry name" value="ZINC FINGER CCCH DOMAIN-CONTAINING PROTEIN 15-LIKE"/>
    <property type="match status" value="1"/>
</dbReference>
<dbReference type="Proteomes" id="UP000594638">
    <property type="component" value="Unassembled WGS sequence"/>
</dbReference>
<dbReference type="Gramene" id="OE9A089773T2">
    <property type="protein sequence ID" value="OE9A089773C2"/>
    <property type="gene ID" value="OE9A089773"/>
</dbReference>
<evidence type="ECO:0000256" key="3">
    <source>
        <dbReference type="ARBA" id="ARBA00022771"/>
    </source>
</evidence>
<dbReference type="PROSITE" id="PS50103">
    <property type="entry name" value="ZF_C3H1"/>
    <property type="match status" value="2"/>
</dbReference>
<dbReference type="SUPFAM" id="SSF90229">
    <property type="entry name" value="CCCH zinc finger"/>
    <property type="match status" value="2"/>
</dbReference>
<evidence type="ECO:0000256" key="2">
    <source>
        <dbReference type="ARBA" id="ARBA00022737"/>
    </source>
</evidence>
<organism evidence="7 8">
    <name type="scientific">Olea europaea subsp. europaea</name>
    <dbReference type="NCBI Taxonomy" id="158383"/>
    <lineage>
        <taxon>Eukaryota</taxon>
        <taxon>Viridiplantae</taxon>
        <taxon>Streptophyta</taxon>
        <taxon>Embryophyta</taxon>
        <taxon>Tracheophyta</taxon>
        <taxon>Spermatophyta</taxon>
        <taxon>Magnoliopsida</taxon>
        <taxon>eudicotyledons</taxon>
        <taxon>Gunneridae</taxon>
        <taxon>Pentapetalae</taxon>
        <taxon>asterids</taxon>
        <taxon>lamiids</taxon>
        <taxon>Lamiales</taxon>
        <taxon>Oleaceae</taxon>
        <taxon>Oleeae</taxon>
        <taxon>Olea</taxon>
    </lineage>
</organism>
<gene>
    <name evidence="7" type="ORF">OLEA9_A089773</name>
</gene>
<proteinExistence type="predicted"/>
<dbReference type="AlphaFoldDB" id="A0A8S0QHJ7"/>
<dbReference type="FunFam" id="4.10.1000.10:FF:000002">
    <property type="entry name" value="Zinc finger protein 36, C3H1 type-like 1"/>
    <property type="match status" value="1"/>
</dbReference>
<dbReference type="FunFam" id="4.10.1000.10:FF:000001">
    <property type="entry name" value="zinc finger CCCH domain-containing protein 15-like"/>
    <property type="match status" value="1"/>
</dbReference>
<evidence type="ECO:0000256" key="5">
    <source>
        <dbReference type="PROSITE-ProRule" id="PRU00723"/>
    </source>
</evidence>